<dbReference type="CDD" id="cd07920">
    <property type="entry name" value="Pumilio"/>
    <property type="match status" value="1"/>
</dbReference>
<feature type="domain" description="PUM-HD" evidence="3">
    <location>
        <begin position="409"/>
        <end position="746"/>
    </location>
</feature>
<evidence type="ECO:0000259" key="3">
    <source>
        <dbReference type="PROSITE" id="PS50303"/>
    </source>
</evidence>
<dbReference type="InterPro" id="IPR016024">
    <property type="entry name" value="ARM-type_fold"/>
</dbReference>
<feature type="repeat" description="Pumilio" evidence="2">
    <location>
        <begin position="610"/>
        <end position="645"/>
    </location>
</feature>
<gene>
    <name evidence="4" type="ORF">M0811_07051</name>
</gene>
<dbReference type="PROSITE" id="PS50302">
    <property type="entry name" value="PUM"/>
    <property type="match status" value="7"/>
</dbReference>
<evidence type="ECO:0000256" key="1">
    <source>
        <dbReference type="ARBA" id="ARBA00022737"/>
    </source>
</evidence>
<dbReference type="PANTHER" id="PTHR12537">
    <property type="entry name" value="RNA BINDING PROTEIN PUMILIO-RELATED"/>
    <property type="match status" value="1"/>
</dbReference>
<dbReference type="Gene3D" id="1.25.10.10">
    <property type="entry name" value="Leucine-rich Repeat Variant"/>
    <property type="match status" value="1"/>
</dbReference>
<accession>A0A9Q0LNJ0</accession>
<comment type="caution">
    <text evidence="4">The sequence shown here is derived from an EMBL/GenBank/DDBJ whole genome shotgun (WGS) entry which is preliminary data.</text>
</comment>
<dbReference type="PANTHER" id="PTHR12537:SF12">
    <property type="entry name" value="MATERNAL PROTEIN PUMILIO"/>
    <property type="match status" value="1"/>
</dbReference>
<evidence type="ECO:0000256" key="2">
    <source>
        <dbReference type="PROSITE-ProRule" id="PRU00317"/>
    </source>
</evidence>
<dbReference type="OrthoDB" id="668540at2759"/>
<feature type="repeat" description="Pumilio" evidence="2">
    <location>
        <begin position="574"/>
        <end position="609"/>
    </location>
</feature>
<evidence type="ECO:0000313" key="4">
    <source>
        <dbReference type="EMBL" id="KAJ5076187.1"/>
    </source>
</evidence>
<protein>
    <submittedName>
        <fullName evidence="4">Pumilio 2</fullName>
    </submittedName>
</protein>
<dbReference type="InterPro" id="IPR011989">
    <property type="entry name" value="ARM-like"/>
</dbReference>
<evidence type="ECO:0000313" key="5">
    <source>
        <dbReference type="Proteomes" id="UP001149090"/>
    </source>
</evidence>
<dbReference type="Proteomes" id="UP001149090">
    <property type="component" value="Unassembled WGS sequence"/>
</dbReference>
<proteinExistence type="predicted"/>
<dbReference type="InterPro" id="IPR033712">
    <property type="entry name" value="Pumilio_RNA-bd"/>
</dbReference>
<sequence length="748" mass="87273">MQESVKKTNEKETKKTFEEILNSMKSKNDLFRSPSAPPLNFGNKFSLMNNSTDLNGINKWKMNQIKPTNFSEKALNPFFKSTDQLIPKFLDLKLNQETKSNINFPEKMKDKESEAVQKNNINKQETTDNKDIINNNNMPLTEEPNIIPTFIDDEDQEPDWLEKDFILNKFSKEKTKTTQNSQTKFESPQLQKAPVAQAFNTFPWNQAQQTEYTNQTYNPFLQFQKENFLDPKINPKKQTISNMNNTTKEEMNNKQTTTMMNGFKQDTLHSIPRTASPEFNNGFSDSITELNSSNLRYEVPYEENNFGYFAENNQSFVFPRGYSTQAYQRNFYTPPPRGMVQYSYPYDAYQGYGNYNENTKNQFGNFFDQSRFYSQETEISIHRTQSYDRQQNYQDTRSNNTHLGIYLQGVNKVLSDIALNRNVHFYGLKDVFGSLYEFSIDQHGSRFIQLQIEKADQSQLDKLFQEIRIRFFDLIQNIFGNYVVQKFFSYATETQITELVTMLKNKVYIFTTHIYGCRVIQKALEVSNEKQKEDIIKELEPKILDCIDDQNGNHVIQKCIECLPQKLIQFIIDKFAEQPLVLSKHPYGCRVIQRILNHCSGSQVDKITKEILNVSSDLVFDQFGNYVVQHILENGTNEQRNIIIQKVFGKVLKMSQHKYASNAIEKCIEFGTLQQTKKILNEILKTIDVLQIMVNDPYANYVIQKFLEKAKGKDQQRLISAIKQNIHILDTSNYGKHVLAKMTDLGWI</sequence>
<organism evidence="4 5">
    <name type="scientific">Anaeramoeba ignava</name>
    <name type="common">Anaerobic marine amoeba</name>
    <dbReference type="NCBI Taxonomy" id="1746090"/>
    <lineage>
        <taxon>Eukaryota</taxon>
        <taxon>Metamonada</taxon>
        <taxon>Anaeramoebidae</taxon>
        <taxon>Anaeramoeba</taxon>
    </lineage>
</organism>
<dbReference type="InterPro" id="IPR033133">
    <property type="entry name" value="PUM-HD"/>
</dbReference>
<feature type="repeat" description="Pumilio" evidence="2">
    <location>
        <begin position="498"/>
        <end position="537"/>
    </location>
</feature>
<dbReference type="PROSITE" id="PS50303">
    <property type="entry name" value="PUM_HD"/>
    <property type="match status" value="1"/>
</dbReference>
<keyword evidence="1" id="KW-0677">Repeat</keyword>
<feature type="repeat" description="Pumilio" evidence="2">
    <location>
        <begin position="430"/>
        <end position="465"/>
    </location>
</feature>
<dbReference type="InterPro" id="IPR001313">
    <property type="entry name" value="Pumilio_RNA-bd_rpt"/>
</dbReference>
<dbReference type="SMART" id="SM00025">
    <property type="entry name" value="Pumilio"/>
    <property type="match status" value="8"/>
</dbReference>
<dbReference type="SUPFAM" id="SSF48371">
    <property type="entry name" value="ARM repeat"/>
    <property type="match status" value="1"/>
</dbReference>
<keyword evidence="5" id="KW-1185">Reference proteome</keyword>
<dbReference type="GO" id="GO:0005737">
    <property type="term" value="C:cytoplasm"/>
    <property type="evidence" value="ECO:0007669"/>
    <property type="project" value="TreeGrafter"/>
</dbReference>
<feature type="repeat" description="Pumilio" evidence="2">
    <location>
        <begin position="538"/>
        <end position="573"/>
    </location>
</feature>
<dbReference type="Pfam" id="PF00806">
    <property type="entry name" value="PUF"/>
    <property type="match status" value="8"/>
</dbReference>
<dbReference type="GO" id="GO:0010608">
    <property type="term" value="P:post-transcriptional regulation of gene expression"/>
    <property type="evidence" value="ECO:0007669"/>
    <property type="project" value="TreeGrafter"/>
</dbReference>
<feature type="repeat" description="Pumilio" evidence="2">
    <location>
        <begin position="646"/>
        <end position="681"/>
    </location>
</feature>
<name>A0A9Q0LNJ0_ANAIG</name>
<dbReference type="AlphaFoldDB" id="A0A9Q0LNJ0"/>
<reference evidence="4" key="1">
    <citation type="submission" date="2022-10" db="EMBL/GenBank/DDBJ databases">
        <title>Novel sulphate-reducing endosymbionts in the free-living metamonad Anaeramoeba.</title>
        <authorList>
            <person name="Jerlstrom-Hultqvist J."/>
            <person name="Cepicka I."/>
            <person name="Gallot-Lavallee L."/>
            <person name="Salas-Leiva D."/>
            <person name="Curtis B.A."/>
            <person name="Zahonova K."/>
            <person name="Pipaliya S."/>
            <person name="Dacks J."/>
            <person name="Roger A.J."/>
        </authorList>
    </citation>
    <scope>NUCLEOTIDE SEQUENCE</scope>
    <source>
        <strain evidence="4">BMAN</strain>
    </source>
</reference>
<dbReference type="GO" id="GO:0003729">
    <property type="term" value="F:mRNA binding"/>
    <property type="evidence" value="ECO:0007669"/>
    <property type="project" value="TreeGrafter"/>
</dbReference>
<dbReference type="EMBL" id="JAPDFW010000063">
    <property type="protein sequence ID" value="KAJ5076187.1"/>
    <property type="molecule type" value="Genomic_DNA"/>
</dbReference>
<feature type="repeat" description="Pumilio" evidence="2">
    <location>
        <begin position="682"/>
        <end position="720"/>
    </location>
</feature>